<dbReference type="AlphaFoldDB" id="A0A1Y3NV44"/>
<dbReference type="RefSeq" id="WP_238599629.1">
    <property type="nucleotide sequence ID" value="NZ_LOHF01000026.1"/>
</dbReference>
<reference evidence="1 2" key="1">
    <citation type="journal article" date="2017" name="Syst. Appl. Microbiol.">
        <title>Pseudomonas caspiana sp. nov., a citrus pathogen in the Pseudomonas syringae phylogenetic group.</title>
        <authorList>
            <person name="Busquets A."/>
            <person name="Gomila M."/>
            <person name="Beiki F."/>
            <person name="Mulet M."/>
            <person name="Rahimian H."/>
            <person name="Garcia-Valdes E."/>
            <person name="Lalucat J."/>
        </authorList>
    </citation>
    <scope>NUCLEOTIDE SEQUENCE [LARGE SCALE GENOMIC DNA]</scope>
    <source>
        <strain evidence="1 2">FBF102</strain>
    </source>
</reference>
<evidence type="ECO:0000313" key="2">
    <source>
        <dbReference type="Proteomes" id="UP000195440"/>
    </source>
</evidence>
<name>A0A1Y3NV44_9PSED</name>
<organism evidence="1 2">
    <name type="scientific">Pseudomonas caspiana</name>
    <dbReference type="NCBI Taxonomy" id="1451454"/>
    <lineage>
        <taxon>Bacteria</taxon>
        <taxon>Pseudomonadati</taxon>
        <taxon>Pseudomonadota</taxon>
        <taxon>Gammaproteobacteria</taxon>
        <taxon>Pseudomonadales</taxon>
        <taxon>Pseudomonadaceae</taxon>
        <taxon>Pseudomonas</taxon>
    </lineage>
</organism>
<comment type="caution">
    <text evidence="1">The sequence shown here is derived from an EMBL/GenBank/DDBJ whole genome shotgun (WGS) entry which is preliminary data.</text>
</comment>
<keyword evidence="2" id="KW-1185">Reference proteome</keyword>
<evidence type="ECO:0000313" key="1">
    <source>
        <dbReference type="EMBL" id="OUM71486.1"/>
    </source>
</evidence>
<gene>
    <name evidence="1" type="ORF">AUC60_22975</name>
</gene>
<sequence length="83" mass="9115">MLAAGEDDQGVMMSTTQEGIYCHTLVAVFCAAFRLGFDPYALALQAKMELLGDGESEDSSNLITWDADRVINESLLVARLRCR</sequence>
<accession>A0A1Y3NV44</accession>
<proteinExistence type="predicted"/>
<dbReference type="EMBL" id="LOHF01000026">
    <property type="protein sequence ID" value="OUM71486.1"/>
    <property type="molecule type" value="Genomic_DNA"/>
</dbReference>
<dbReference type="Proteomes" id="UP000195440">
    <property type="component" value="Unassembled WGS sequence"/>
</dbReference>
<protein>
    <submittedName>
        <fullName evidence="1">Uncharacterized protein</fullName>
    </submittedName>
</protein>